<dbReference type="EMBL" id="LWMW01000098">
    <property type="protein sequence ID" value="KZX16171.1"/>
    <property type="molecule type" value="Genomic_DNA"/>
</dbReference>
<dbReference type="Proteomes" id="UP000077275">
    <property type="component" value="Unassembled WGS sequence"/>
</dbReference>
<comment type="caution">
    <text evidence="1">The sequence shown here is derived from an EMBL/GenBank/DDBJ whole genome shotgun (WGS) entry which is preliminary data.</text>
</comment>
<protein>
    <recommendedName>
        <fullName evidence="3">Ribbon-helix-helix protein CopG domain-containing protein</fullName>
    </recommendedName>
</protein>
<evidence type="ECO:0000313" key="1">
    <source>
        <dbReference type="EMBL" id="KZX16171.1"/>
    </source>
</evidence>
<dbReference type="OrthoDB" id="380694at2157"/>
<keyword evidence="2" id="KW-1185">Reference proteome</keyword>
<evidence type="ECO:0008006" key="3">
    <source>
        <dbReference type="Google" id="ProtNLM"/>
    </source>
</evidence>
<organism evidence="1 2">
    <name type="scientific">Methanobrevibacter cuticularis</name>
    <dbReference type="NCBI Taxonomy" id="47311"/>
    <lineage>
        <taxon>Archaea</taxon>
        <taxon>Methanobacteriati</taxon>
        <taxon>Methanobacteriota</taxon>
        <taxon>Methanomada group</taxon>
        <taxon>Methanobacteria</taxon>
        <taxon>Methanobacteriales</taxon>
        <taxon>Methanobacteriaceae</taxon>
        <taxon>Methanobrevibacter</taxon>
    </lineage>
</organism>
<accession>A0A166E1E8</accession>
<dbReference type="RefSeq" id="WP_067259631.1">
    <property type="nucleotide sequence ID" value="NZ_LWMW01000098.1"/>
</dbReference>
<dbReference type="AlphaFoldDB" id="A0A166E1E8"/>
<reference evidence="1 2" key="1">
    <citation type="submission" date="2016-04" db="EMBL/GenBank/DDBJ databases">
        <title>Genome sequence of Methanobrevibacter cuticularis DSM 11139.</title>
        <authorList>
            <person name="Poehlein A."/>
            <person name="Seedorf H."/>
            <person name="Daniel R."/>
        </authorList>
    </citation>
    <scope>NUCLEOTIDE SEQUENCE [LARGE SCALE GENOMIC DNA]</scope>
    <source>
        <strain evidence="1 2">DSM 11139</strain>
    </source>
</reference>
<dbReference type="PATRIC" id="fig|47311.3.peg.1144"/>
<gene>
    <name evidence="1" type="ORF">MBCUT_10370</name>
</gene>
<name>A0A166E1E8_9EURY</name>
<sequence length="77" mass="8823">MVVVNIPNSLLKDINKIAAERNLDESQMLNQIIKKGIEYTKQEEYELFKELDILTKEAREGKGIVGDIETLAKRYGL</sequence>
<evidence type="ECO:0000313" key="2">
    <source>
        <dbReference type="Proteomes" id="UP000077275"/>
    </source>
</evidence>
<proteinExistence type="predicted"/>